<dbReference type="AlphaFoldDB" id="A0A1U7HQ96"/>
<dbReference type="Proteomes" id="UP000185984">
    <property type="component" value="Unassembled WGS sequence"/>
</dbReference>
<sequence length="82" mass="9453">MLHQEALLLTAKGTHNSCHSWVEEFVCGEHGKLWMKLSKQADGSLYTSLATTNDYRPRDKYTYRMNCPFQLDLDAINRTITS</sequence>
<organism evidence="1 2">
    <name type="scientific">Chroogloeocystis siderophila 5.2 s.c.1</name>
    <dbReference type="NCBI Taxonomy" id="247279"/>
    <lineage>
        <taxon>Bacteria</taxon>
        <taxon>Bacillati</taxon>
        <taxon>Cyanobacteriota</taxon>
        <taxon>Cyanophyceae</taxon>
        <taxon>Oscillatoriophycideae</taxon>
        <taxon>Chroococcales</taxon>
        <taxon>Chroococcaceae</taxon>
        <taxon>Chroogloeocystis</taxon>
    </lineage>
</organism>
<dbReference type="EMBL" id="MRCC01000009">
    <property type="protein sequence ID" value="OKH25762.1"/>
    <property type="molecule type" value="Genomic_DNA"/>
</dbReference>
<reference evidence="1 2" key="1">
    <citation type="submission" date="2016-11" db="EMBL/GenBank/DDBJ databases">
        <title>Draft Genome Sequences of Nine Cyanobacterial Strains from Diverse Habitats.</title>
        <authorList>
            <person name="Zhu T."/>
            <person name="Hou S."/>
            <person name="Lu X."/>
            <person name="Hess W.R."/>
        </authorList>
    </citation>
    <scope>NUCLEOTIDE SEQUENCE [LARGE SCALE GENOMIC DNA]</scope>
    <source>
        <strain evidence="1 2">5.2 s.c.1</strain>
    </source>
</reference>
<proteinExistence type="predicted"/>
<evidence type="ECO:0000313" key="1">
    <source>
        <dbReference type="EMBL" id="OKH25762.1"/>
    </source>
</evidence>
<name>A0A1U7HQ96_9CHRO</name>
<evidence type="ECO:0000313" key="2">
    <source>
        <dbReference type="Proteomes" id="UP000185984"/>
    </source>
</evidence>
<protein>
    <submittedName>
        <fullName evidence="1">Uncharacterized protein</fullName>
    </submittedName>
</protein>
<accession>A0A1U7HQ96</accession>
<dbReference type="STRING" id="247279.NIES1031_12160"/>
<gene>
    <name evidence="1" type="ORF">NIES1031_12160</name>
</gene>
<comment type="caution">
    <text evidence="1">The sequence shown here is derived from an EMBL/GenBank/DDBJ whole genome shotgun (WGS) entry which is preliminary data.</text>
</comment>
<keyword evidence="2" id="KW-1185">Reference proteome</keyword>
<dbReference type="RefSeq" id="WP_073549647.1">
    <property type="nucleotide sequence ID" value="NZ_CAWMVK010000043.1"/>
</dbReference>